<dbReference type="OrthoDB" id="548795at2759"/>
<organism evidence="1 2">
    <name type="scientific">Alectura lathami</name>
    <name type="common">Australian brush turkey</name>
    <dbReference type="NCBI Taxonomy" id="81907"/>
    <lineage>
        <taxon>Eukaryota</taxon>
        <taxon>Metazoa</taxon>
        <taxon>Chordata</taxon>
        <taxon>Craniata</taxon>
        <taxon>Vertebrata</taxon>
        <taxon>Euteleostomi</taxon>
        <taxon>Archelosauria</taxon>
        <taxon>Archosauria</taxon>
        <taxon>Dinosauria</taxon>
        <taxon>Saurischia</taxon>
        <taxon>Theropoda</taxon>
        <taxon>Coelurosauria</taxon>
        <taxon>Aves</taxon>
        <taxon>Neognathae</taxon>
        <taxon>Galloanserae</taxon>
        <taxon>Galliformes</taxon>
        <taxon>Megapodiidae</taxon>
        <taxon>Alectura</taxon>
    </lineage>
</organism>
<sequence length="189" mass="20231">GYHRGLFENASKYSTREQVSGLLLLCSSYVLHVVEACSSTIHLLIRDLASLQSQGPSAFLQEIKVLVVAHNILARLFPDWGVAVVASPVACPQEAAQMQSVEEMVAECLTFLLSAAAHMSKAPEDDSEDASDSLCTPATELPIPAGTISCLCKAEECASPVDFVRTYLSPLQPALDSEAVWPVPSHFSA</sequence>
<name>A0A7L0WM58_ALELA</name>
<protein>
    <submittedName>
        <fullName evidence="1">TEX47 protein</fullName>
    </submittedName>
</protein>
<accession>A0A7L0WM58</accession>
<dbReference type="Pfam" id="PF24787">
    <property type="entry name" value="TEX47"/>
    <property type="match status" value="1"/>
</dbReference>
<gene>
    <name evidence="1" type="primary">Tex47</name>
    <name evidence="1" type="ORF">ALELAT_R12141</name>
</gene>
<keyword evidence="2" id="KW-1185">Reference proteome</keyword>
<proteinExistence type="predicted"/>
<reference evidence="1 2" key="1">
    <citation type="submission" date="2019-09" db="EMBL/GenBank/DDBJ databases">
        <title>Bird 10,000 Genomes (B10K) Project - Family phase.</title>
        <authorList>
            <person name="Zhang G."/>
        </authorList>
    </citation>
    <scope>NUCLEOTIDE SEQUENCE [LARGE SCALE GENOMIC DNA]</scope>
    <source>
        <strain evidence="1">B10K-DU-001-39</strain>
        <tissue evidence="1">Muscle</tissue>
    </source>
</reference>
<dbReference type="EMBL" id="VXAV01008734">
    <property type="protein sequence ID" value="NXL92167.1"/>
    <property type="molecule type" value="Genomic_DNA"/>
</dbReference>
<feature type="non-terminal residue" evidence="1">
    <location>
        <position position="189"/>
    </location>
</feature>
<dbReference type="AlphaFoldDB" id="A0A7L0WM58"/>
<evidence type="ECO:0000313" key="2">
    <source>
        <dbReference type="Proteomes" id="UP000562322"/>
    </source>
</evidence>
<feature type="non-terminal residue" evidence="1">
    <location>
        <position position="1"/>
    </location>
</feature>
<dbReference type="PANTHER" id="PTHR34035:SF1">
    <property type="entry name" value="TESTIS-EXPRESSED PROTEIN 47"/>
    <property type="match status" value="1"/>
</dbReference>
<dbReference type="Proteomes" id="UP000562322">
    <property type="component" value="Unassembled WGS sequence"/>
</dbReference>
<dbReference type="PANTHER" id="PTHR34035">
    <property type="entry name" value="TESTIS-EXPRESSED PROTEIN 47"/>
    <property type="match status" value="1"/>
</dbReference>
<evidence type="ECO:0000313" key="1">
    <source>
        <dbReference type="EMBL" id="NXL92167.1"/>
    </source>
</evidence>
<comment type="caution">
    <text evidence="1">The sequence shown here is derived from an EMBL/GenBank/DDBJ whole genome shotgun (WGS) entry which is preliminary data.</text>
</comment>
<dbReference type="InterPro" id="IPR055308">
    <property type="entry name" value="TEX47-like"/>
</dbReference>